<reference evidence="2 3" key="1">
    <citation type="submission" date="2021-01" db="EMBL/GenBank/DDBJ databases">
        <title>Genomic Encyclopedia of Type Strains, Phase IV (KMG-IV): sequencing the most valuable type-strain genomes for metagenomic binning, comparative biology and taxonomic classification.</title>
        <authorList>
            <person name="Goeker M."/>
        </authorList>
    </citation>
    <scope>NUCLEOTIDE SEQUENCE [LARGE SCALE GENOMIC DNA]</scope>
    <source>
        <strain evidence="2 3">DSM 24436</strain>
    </source>
</reference>
<dbReference type="InterPro" id="IPR002727">
    <property type="entry name" value="DUF47"/>
</dbReference>
<dbReference type="PANTHER" id="PTHR36536">
    <property type="entry name" value="UPF0111 PROTEIN HI_1603"/>
    <property type="match status" value="1"/>
</dbReference>
<sequence length="217" mass="24939">MKVFKDRNKELEQEINLYLETLKGSALVFQQGLSAFLEDEYEGFENKLGEIINLEKEADGLLRALVQTLYKYNLMPDLSADILELMTALDEISDISKSVLLDLNVEKFQVLEMLKPDFMRVADTSSQTVHHLLGGIRAFFENPTEIDGYIHTVRAFESEVDQMEYVLKQRIFALDILDFGLCDKMHLRDLAHKIASLSDECERIADLLAVLKFKRTI</sequence>
<keyword evidence="3" id="KW-1185">Reference proteome</keyword>
<comment type="similarity">
    <text evidence="1">Belongs to the UPF0111 family.</text>
</comment>
<comment type="caution">
    <text evidence="2">The sequence shown here is derived from an EMBL/GenBank/DDBJ whole genome shotgun (WGS) entry which is preliminary data.</text>
</comment>
<gene>
    <name evidence="2" type="ORF">JOC49_000698</name>
</gene>
<evidence type="ECO:0000256" key="1">
    <source>
        <dbReference type="ARBA" id="ARBA00008591"/>
    </source>
</evidence>
<organism evidence="2 3">
    <name type="scientific">Fusibacter tunisiensis</name>
    <dbReference type="NCBI Taxonomy" id="1008308"/>
    <lineage>
        <taxon>Bacteria</taxon>
        <taxon>Bacillati</taxon>
        <taxon>Bacillota</taxon>
        <taxon>Clostridia</taxon>
        <taxon>Eubacteriales</taxon>
        <taxon>Eubacteriales Family XII. Incertae Sedis</taxon>
        <taxon>Fusibacter</taxon>
    </lineage>
</organism>
<dbReference type="InterPro" id="IPR018445">
    <property type="entry name" value="Put_Phosphate_transp_reg"/>
</dbReference>
<dbReference type="Proteomes" id="UP000767854">
    <property type="component" value="Unassembled WGS sequence"/>
</dbReference>
<evidence type="ECO:0000313" key="3">
    <source>
        <dbReference type="Proteomes" id="UP000767854"/>
    </source>
</evidence>
<dbReference type="Pfam" id="PF01865">
    <property type="entry name" value="PhoU_div"/>
    <property type="match status" value="1"/>
</dbReference>
<dbReference type="RefSeq" id="WP_204662370.1">
    <property type="nucleotide sequence ID" value="NZ_JAFBDT010000003.1"/>
</dbReference>
<dbReference type="InterPro" id="IPR038078">
    <property type="entry name" value="PhoU-like_sf"/>
</dbReference>
<name>A0ABS2MP43_9FIRM</name>
<evidence type="ECO:0000313" key="2">
    <source>
        <dbReference type="EMBL" id="MBM7561181.1"/>
    </source>
</evidence>
<dbReference type="Gene3D" id="1.20.58.220">
    <property type="entry name" value="Phosphate transport system protein phou homolog 2, domain 2"/>
    <property type="match status" value="1"/>
</dbReference>
<dbReference type="EMBL" id="JAFBDT010000003">
    <property type="protein sequence ID" value="MBM7561181.1"/>
    <property type="molecule type" value="Genomic_DNA"/>
</dbReference>
<dbReference type="PANTHER" id="PTHR36536:SF3">
    <property type="entry name" value="UPF0111 PROTEIN HI_1603"/>
    <property type="match status" value="1"/>
</dbReference>
<protein>
    <submittedName>
        <fullName evidence="2">Phosphate transport protein (TIGR00153 family)</fullName>
    </submittedName>
</protein>
<proteinExistence type="inferred from homology"/>
<accession>A0ABS2MP43</accession>